<dbReference type="RefSeq" id="WP_090399564.1">
    <property type="nucleotide sequence ID" value="NZ_FNEN01000019.1"/>
</dbReference>
<comment type="similarity">
    <text evidence="2 8">Belongs to the dihydrofolate reductase family.</text>
</comment>
<dbReference type="PROSITE" id="PS51330">
    <property type="entry name" value="DHFR_2"/>
    <property type="match status" value="1"/>
</dbReference>
<dbReference type="GO" id="GO:0046654">
    <property type="term" value="P:tetrahydrofolate biosynthetic process"/>
    <property type="evidence" value="ECO:0007669"/>
    <property type="project" value="UniProtKB-UniPathway"/>
</dbReference>
<evidence type="ECO:0000256" key="6">
    <source>
        <dbReference type="ARBA" id="ARBA00023002"/>
    </source>
</evidence>
<reference evidence="10 11" key="1">
    <citation type="submission" date="2016-10" db="EMBL/GenBank/DDBJ databases">
        <authorList>
            <person name="de Groot N.N."/>
        </authorList>
    </citation>
    <scope>NUCLEOTIDE SEQUENCE [LARGE SCALE GENOMIC DNA]</scope>
    <source>
        <strain evidence="10 11">DSM 21771</strain>
    </source>
</reference>
<comment type="pathway">
    <text evidence="1 8">Cofactor biosynthesis; tetrahydrofolate biosynthesis; 5,6,7,8-tetrahydrofolate from 7,8-dihydrofolate: step 1/1.</text>
</comment>
<evidence type="ECO:0000313" key="11">
    <source>
        <dbReference type="Proteomes" id="UP000198853"/>
    </source>
</evidence>
<dbReference type="PIRSF" id="PIRSF000194">
    <property type="entry name" value="DHFR"/>
    <property type="match status" value="1"/>
</dbReference>
<dbReference type="GO" id="GO:0005829">
    <property type="term" value="C:cytosol"/>
    <property type="evidence" value="ECO:0007669"/>
    <property type="project" value="TreeGrafter"/>
</dbReference>
<name>A0A1G8RMU6_9BACI</name>
<dbReference type="OrthoDB" id="9804315at2"/>
<keyword evidence="6 8" id="KW-0560">Oxidoreductase</keyword>
<dbReference type="UniPathway" id="UPA00077">
    <property type="reaction ID" value="UER00158"/>
</dbReference>
<comment type="catalytic activity">
    <reaction evidence="8">
        <text>(6S)-5,6,7,8-tetrahydrofolate + NADP(+) = 7,8-dihydrofolate + NADPH + H(+)</text>
        <dbReference type="Rhea" id="RHEA:15009"/>
        <dbReference type="ChEBI" id="CHEBI:15378"/>
        <dbReference type="ChEBI" id="CHEBI:57451"/>
        <dbReference type="ChEBI" id="CHEBI:57453"/>
        <dbReference type="ChEBI" id="CHEBI:57783"/>
        <dbReference type="ChEBI" id="CHEBI:58349"/>
        <dbReference type="EC" id="1.5.1.3"/>
    </reaction>
</comment>
<dbReference type="GO" id="GO:0070401">
    <property type="term" value="F:NADP+ binding"/>
    <property type="evidence" value="ECO:0007669"/>
    <property type="project" value="UniProtKB-ARBA"/>
</dbReference>
<evidence type="ECO:0000256" key="1">
    <source>
        <dbReference type="ARBA" id="ARBA00004903"/>
    </source>
</evidence>
<dbReference type="Proteomes" id="UP000198853">
    <property type="component" value="Unassembled WGS sequence"/>
</dbReference>
<dbReference type="GO" id="GO:0006730">
    <property type="term" value="P:one-carbon metabolic process"/>
    <property type="evidence" value="ECO:0007669"/>
    <property type="project" value="UniProtKB-KW"/>
</dbReference>
<dbReference type="PANTHER" id="PTHR48069:SF3">
    <property type="entry name" value="DIHYDROFOLATE REDUCTASE"/>
    <property type="match status" value="1"/>
</dbReference>
<dbReference type="Pfam" id="PF00186">
    <property type="entry name" value="DHFR_1"/>
    <property type="match status" value="1"/>
</dbReference>
<keyword evidence="11" id="KW-1185">Reference proteome</keyword>
<feature type="domain" description="DHFR" evidence="9">
    <location>
        <begin position="1"/>
        <end position="159"/>
    </location>
</feature>
<dbReference type="EC" id="1.5.1.3" evidence="3 8"/>
<dbReference type="InterPro" id="IPR001796">
    <property type="entry name" value="DHFR_dom"/>
</dbReference>
<evidence type="ECO:0000259" key="9">
    <source>
        <dbReference type="PROSITE" id="PS51330"/>
    </source>
</evidence>
<proteinExistence type="inferred from homology"/>
<evidence type="ECO:0000256" key="2">
    <source>
        <dbReference type="ARBA" id="ARBA00009539"/>
    </source>
</evidence>
<dbReference type="PRINTS" id="PR00070">
    <property type="entry name" value="DHFR"/>
</dbReference>
<dbReference type="InterPro" id="IPR012259">
    <property type="entry name" value="DHFR"/>
</dbReference>
<keyword evidence="5 8" id="KW-0521">NADP</keyword>
<evidence type="ECO:0000256" key="5">
    <source>
        <dbReference type="ARBA" id="ARBA00022857"/>
    </source>
</evidence>
<comment type="function">
    <text evidence="7 8">Key enzyme in folate metabolism. Catalyzes an essential reaction for de novo glycine and purine synthesis, and for DNA precursor synthesis.</text>
</comment>
<dbReference type="SUPFAM" id="SSF53597">
    <property type="entry name" value="Dihydrofolate reductase-like"/>
    <property type="match status" value="1"/>
</dbReference>
<keyword evidence="4 8" id="KW-0554">One-carbon metabolism</keyword>
<dbReference type="Gene3D" id="3.40.430.10">
    <property type="entry name" value="Dihydrofolate Reductase, subunit A"/>
    <property type="match status" value="1"/>
</dbReference>
<evidence type="ECO:0000313" key="10">
    <source>
        <dbReference type="EMBL" id="SDJ18223.1"/>
    </source>
</evidence>
<accession>A0A1G8RMU6</accession>
<dbReference type="EMBL" id="FNEN01000019">
    <property type="protein sequence ID" value="SDJ18223.1"/>
    <property type="molecule type" value="Genomic_DNA"/>
</dbReference>
<sequence length="160" mass="18922">MLSMMVAYDRNRGIGKNNAMPWHLPADLAFLKKNTVGKTIVMGRSTFEAIGKPLPERRNIVLTRQESFKVEGAEVVHSIEEVMNAKRLDEEWVVLGGSDVYEQVFPYAERLYITYIAETFDADRFFPTFDLEEWELVWKEKGIRNEKNPFDYWFQIYERR</sequence>
<evidence type="ECO:0000256" key="3">
    <source>
        <dbReference type="ARBA" id="ARBA00012856"/>
    </source>
</evidence>
<organism evidence="10 11">
    <name type="scientific">Natribacillus halophilus</name>
    <dbReference type="NCBI Taxonomy" id="549003"/>
    <lineage>
        <taxon>Bacteria</taxon>
        <taxon>Bacillati</taxon>
        <taxon>Bacillota</taxon>
        <taxon>Bacilli</taxon>
        <taxon>Bacillales</taxon>
        <taxon>Bacillaceae</taxon>
        <taxon>Natribacillus</taxon>
    </lineage>
</organism>
<evidence type="ECO:0000256" key="7">
    <source>
        <dbReference type="ARBA" id="ARBA00025067"/>
    </source>
</evidence>
<dbReference type="InterPro" id="IPR024072">
    <property type="entry name" value="DHFR-like_dom_sf"/>
</dbReference>
<dbReference type="AlphaFoldDB" id="A0A1G8RMU6"/>
<dbReference type="PANTHER" id="PTHR48069">
    <property type="entry name" value="DIHYDROFOLATE REDUCTASE"/>
    <property type="match status" value="1"/>
</dbReference>
<dbReference type="GO" id="GO:0046655">
    <property type="term" value="P:folic acid metabolic process"/>
    <property type="evidence" value="ECO:0007669"/>
    <property type="project" value="TreeGrafter"/>
</dbReference>
<evidence type="ECO:0000256" key="8">
    <source>
        <dbReference type="PIRNR" id="PIRNR000194"/>
    </source>
</evidence>
<protein>
    <recommendedName>
        <fullName evidence="3 8">Dihydrofolate reductase</fullName>
        <ecNumber evidence="3 8">1.5.1.3</ecNumber>
    </recommendedName>
</protein>
<dbReference type="GO" id="GO:0004146">
    <property type="term" value="F:dihydrofolate reductase activity"/>
    <property type="evidence" value="ECO:0007669"/>
    <property type="project" value="UniProtKB-EC"/>
</dbReference>
<evidence type="ECO:0000256" key="4">
    <source>
        <dbReference type="ARBA" id="ARBA00022563"/>
    </source>
</evidence>
<dbReference type="GO" id="GO:0046452">
    <property type="term" value="P:dihydrofolate metabolic process"/>
    <property type="evidence" value="ECO:0007669"/>
    <property type="project" value="TreeGrafter"/>
</dbReference>
<gene>
    <name evidence="10" type="ORF">SAMN04488123_11914</name>
</gene>
<dbReference type="FunFam" id="3.40.430.10:FF:000001">
    <property type="entry name" value="Dihydrofolate reductase"/>
    <property type="match status" value="1"/>
</dbReference>
<dbReference type="CDD" id="cd00209">
    <property type="entry name" value="DHFR"/>
    <property type="match status" value="1"/>
</dbReference>